<sequence length="347" mass="36716">MSRWAMTSLRKVFSKLGIGIILLLMIIGMSFSSDVFLSANNIMNILLQVSIICVISVGMTYVILTGGIDLSVGSIVALSAVCLGVFTHWGMNWLGETPSSLAVLLVVIAAVLGAIFVGVLCGYVNGLVIVYGKVTPFITTLGMMGIARGLALTISDGKTIYNFPDMLRFLGNGRISLTETFAIPVPVIIAAIVVLVSFYVLTQTMFGRQIYALGGNREAVRLSGINVEKLEIKAYVINGALAAVGAVILVGRLNAAQPIAGNGYELDAIAATVIGGTSLIGGVGSVISTSIGALIMGVLQNGLTLLNVTSYLQRLIIGLVIILAVFLDQLRRGEVSTQRLKRLFFRE</sequence>
<dbReference type="HOGENOM" id="CLU_028880_2_2_6"/>
<feature type="transmembrane region" description="Helical" evidence="7">
    <location>
        <begin position="101"/>
        <end position="125"/>
    </location>
</feature>
<dbReference type="PANTHER" id="PTHR32196">
    <property type="entry name" value="ABC TRANSPORTER PERMEASE PROTEIN YPHD-RELATED-RELATED"/>
    <property type="match status" value="1"/>
</dbReference>
<dbReference type="Pfam" id="PF02653">
    <property type="entry name" value="BPD_transp_2"/>
    <property type="match status" value="1"/>
</dbReference>
<feature type="transmembrane region" description="Helical" evidence="7">
    <location>
        <begin position="181"/>
        <end position="201"/>
    </location>
</feature>
<reference evidence="8 9" key="1">
    <citation type="submission" date="2009-10" db="EMBL/GenBank/DDBJ databases">
        <authorList>
            <person name="Muzny D."/>
            <person name="Qin X."/>
            <person name="Deng J."/>
            <person name="Jiang H."/>
            <person name="Liu Y."/>
            <person name="Qu J."/>
            <person name="Song X.-Z."/>
            <person name="Zhang L."/>
            <person name="Thornton R."/>
            <person name="Coyle M."/>
            <person name="Francisco L."/>
            <person name="Jackson L."/>
            <person name="Javaid M."/>
            <person name="Korchina V."/>
            <person name="Kovar C."/>
            <person name="Mata R."/>
            <person name="Mathew T."/>
            <person name="Ngo R."/>
            <person name="Nguyen L."/>
            <person name="Nguyen N."/>
            <person name="Okwuonu G."/>
            <person name="Ongeri F."/>
            <person name="Pham C."/>
            <person name="Simmons D."/>
            <person name="Wilczek-Boney K."/>
            <person name="Hale W."/>
            <person name="Jakkamsetti A."/>
            <person name="Pham P."/>
            <person name="Ruth R."/>
            <person name="San Lucas F."/>
            <person name="Warren J."/>
            <person name="Zhang J."/>
            <person name="Zhao Z."/>
            <person name="Zhou C."/>
            <person name="Zhu D."/>
            <person name="Lee S."/>
            <person name="Bess C."/>
            <person name="Blankenburg K."/>
            <person name="Forbes L."/>
            <person name="Fu Q."/>
            <person name="Gubbala S."/>
            <person name="Hirani K."/>
            <person name="Jayaseelan J.C."/>
            <person name="Lara F."/>
            <person name="Munidasa M."/>
            <person name="Palculict T."/>
            <person name="Patil S."/>
            <person name="Pu L.-L."/>
            <person name="Saada N."/>
            <person name="Tang L."/>
            <person name="Weissenberger G."/>
            <person name="Zhu Y."/>
            <person name="Hemphill L."/>
            <person name="Shang Y."/>
            <person name="Youmans B."/>
            <person name="Ayvaz T."/>
            <person name="Ross M."/>
            <person name="Santibanez J."/>
            <person name="Aqrawi P."/>
            <person name="Gross S."/>
            <person name="Joshi V."/>
            <person name="Fowler G."/>
            <person name="Nazareth L."/>
            <person name="Reid J."/>
            <person name="Worley K."/>
            <person name="Petrosino J."/>
            <person name="Highlander S."/>
            <person name="Gibbs R."/>
        </authorList>
    </citation>
    <scope>NUCLEOTIDE SEQUENCE [LARGE SCALE GENOMIC DNA]</scope>
    <source>
        <strain evidence="8 9">ATCC 43325</strain>
    </source>
</reference>
<feature type="transmembrane region" description="Helical" evidence="7">
    <location>
        <begin position="70"/>
        <end position="89"/>
    </location>
</feature>
<protein>
    <submittedName>
        <fullName evidence="8">Branched-chain amino acid ABC transporter, permease protein</fullName>
    </submittedName>
</protein>
<evidence type="ECO:0000256" key="2">
    <source>
        <dbReference type="ARBA" id="ARBA00007942"/>
    </source>
</evidence>
<comment type="subcellular location">
    <subcellularLocation>
        <location evidence="1">Cell inner membrane</location>
        <topology evidence="1">Multi-pass membrane protein</topology>
    </subcellularLocation>
</comment>
<dbReference type="Proteomes" id="UP000005519">
    <property type="component" value="Unassembled WGS sequence"/>
</dbReference>
<feature type="transmembrane region" description="Helical" evidence="7">
    <location>
        <begin position="279"/>
        <end position="299"/>
    </location>
</feature>
<evidence type="ECO:0000313" key="8">
    <source>
        <dbReference type="EMBL" id="EEX50745.1"/>
    </source>
</evidence>
<evidence type="ECO:0000256" key="6">
    <source>
        <dbReference type="ARBA" id="ARBA00023136"/>
    </source>
</evidence>
<dbReference type="CDD" id="cd06579">
    <property type="entry name" value="TM_PBP1_transp_AraH_like"/>
    <property type="match status" value="1"/>
</dbReference>
<gene>
    <name evidence="8" type="primary">rbsC3</name>
    <name evidence="8" type="ORF">HMPREF0621_0686</name>
</gene>
<comment type="caution">
    <text evidence="8">The sequence shown here is derived from an EMBL/GenBank/DDBJ whole genome shotgun (WGS) entry which is preliminary data.</text>
</comment>
<dbReference type="InterPro" id="IPR001851">
    <property type="entry name" value="ABC_transp_permease"/>
</dbReference>
<accession>C9PNV4</accession>
<evidence type="ECO:0000256" key="5">
    <source>
        <dbReference type="ARBA" id="ARBA00022989"/>
    </source>
</evidence>
<keyword evidence="9" id="KW-1185">Reference proteome</keyword>
<feature type="transmembrane region" description="Helical" evidence="7">
    <location>
        <begin position="42"/>
        <end position="63"/>
    </location>
</feature>
<feature type="transmembrane region" description="Helical" evidence="7">
    <location>
        <begin position="311"/>
        <end position="330"/>
    </location>
</feature>
<dbReference type="GO" id="GO:0022857">
    <property type="term" value="F:transmembrane transporter activity"/>
    <property type="evidence" value="ECO:0007669"/>
    <property type="project" value="InterPro"/>
</dbReference>
<evidence type="ECO:0000256" key="1">
    <source>
        <dbReference type="ARBA" id="ARBA00004429"/>
    </source>
</evidence>
<proteinExistence type="inferred from homology"/>
<keyword evidence="4 7" id="KW-0812">Transmembrane</keyword>
<evidence type="ECO:0000256" key="3">
    <source>
        <dbReference type="ARBA" id="ARBA00022475"/>
    </source>
</evidence>
<dbReference type="STRING" id="667128.HMPREF0621_0686"/>
<keyword evidence="6 7" id="KW-0472">Membrane</keyword>
<name>C9PNV4_9PAST</name>
<dbReference type="EMBL" id="ACZR01000006">
    <property type="protein sequence ID" value="EEX50745.1"/>
    <property type="molecule type" value="Genomic_DNA"/>
</dbReference>
<evidence type="ECO:0000313" key="9">
    <source>
        <dbReference type="Proteomes" id="UP000005519"/>
    </source>
</evidence>
<keyword evidence="3" id="KW-1003">Cell membrane</keyword>
<evidence type="ECO:0000256" key="4">
    <source>
        <dbReference type="ARBA" id="ARBA00022692"/>
    </source>
</evidence>
<keyword evidence="5 7" id="KW-1133">Transmembrane helix</keyword>
<organism evidence="8 9">
    <name type="scientific">Pasteurella dagmatis ATCC 43325</name>
    <dbReference type="NCBI Taxonomy" id="667128"/>
    <lineage>
        <taxon>Bacteria</taxon>
        <taxon>Pseudomonadati</taxon>
        <taxon>Pseudomonadota</taxon>
        <taxon>Gammaproteobacteria</taxon>
        <taxon>Pasteurellales</taxon>
        <taxon>Pasteurellaceae</taxon>
        <taxon>Pasteurella</taxon>
    </lineage>
</organism>
<comment type="similarity">
    <text evidence="2">Belongs to the binding-protein-dependent transport system permease family. AraH/RbsC subfamily.</text>
</comment>
<evidence type="ECO:0000256" key="7">
    <source>
        <dbReference type="SAM" id="Phobius"/>
    </source>
</evidence>
<dbReference type="PANTHER" id="PTHR32196:SF72">
    <property type="entry name" value="RIBOSE IMPORT PERMEASE PROTEIN RBSC"/>
    <property type="match status" value="1"/>
</dbReference>
<dbReference type="GO" id="GO:0005886">
    <property type="term" value="C:plasma membrane"/>
    <property type="evidence" value="ECO:0007669"/>
    <property type="project" value="UniProtKB-SubCell"/>
</dbReference>
<feature type="transmembrane region" description="Helical" evidence="7">
    <location>
        <begin position="137"/>
        <end position="161"/>
    </location>
</feature>
<dbReference type="AlphaFoldDB" id="C9PNV4"/>